<accession>A0A937RGL6</accession>
<dbReference type="EMBL" id="JAEACQ010000024">
    <property type="protein sequence ID" value="MBL7625691.1"/>
    <property type="molecule type" value="Genomic_DNA"/>
</dbReference>
<organism evidence="1 2">
    <name type="scientific">Frankia nepalensis</name>
    <dbReference type="NCBI Taxonomy" id="1836974"/>
    <lineage>
        <taxon>Bacteria</taxon>
        <taxon>Bacillati</taxon>
        <taxon>Actinomycetota</taxon>
        <taxon>Actinomycetes</taxon>
        <taxon>Frankiales</taxon>
        <taxon>Frankiaceae</taxon>
        <taxon>Frankia</taxon>
    </lineage>
</organism>
<dbReference type="InterPro" id="IPR029069">
    <property type="entry name" value="HotDog_dom_sf"/>
</dbReference>
<dbReference type="Gene3D" id="3.10.129.10">
    <property type="entry name" value="Hotdog Thioesterase"/>
    <property type="match status" value="1"/>
</dbReference>
<dbReference type="AlphaFoldDB" id="A0A937RGL6"/>
<evidence type="ECO:0008006" key="3">
    <source>
        <dbReference type="Google" id="ProtNLM"/>
    </source>
</evidence>
<dbReference type="SUPFAM" id="SSF54637">
    <property type="entry name" value="Thioesterase/thiol ester dehydrase-isomerase"/>
    <property type="match status" value="1"/>
</dbReference>
<dbReference type="Proteomes" id="UP000604475">
    <property type="component" value="Unassembled WGS sequence"/>
</dbReference>
<keyword evidence="2" id="KW-1185">Reference proteome</keyword>
<sequence>MAPLGAASPPGPLALAGPDALRAAVGVELGPTRPVVIGADRVEAFETATGAPAVSLPAGLDGTSPGRQVPGLLLLALVNYILPRLVDVRGFQAGINYGTGPVRFPVPLAVGCSVRGSLVVVETADVPGGVAATYRVTLIRASTGEVVCVADSLARYLF</sequence>
<name>A0A937RGL6_9ACTN</name>
<proteinExistence type="predicted"/>
<gene>
    <name evidence="1" type="ORF">I7412_00540</name>
</gene>
<protein>
    <recommendedName>
        <fullName evidence="3">MaoC-like domain-containing protein</fullName>
    </recommendedName>
</protein>
<comment type="caution">
    <text evidence="1">The sequence shown here is derived from an EMBL/GenBank/DDBJ whole genome shotgun (WGS) entry which is preliminary data.</text>
</comment>
<evidence type="ECO:0000313" key="1">
    <source>
        <dbReference type="EMBL" id="MBL7625691.1"/>
    </source>
</evidence>
<evidence type="ECO:0000313" key="2">
    <source>
        <dbReference type="Proteomes" id="UP000604475"/>
    </source>
</evidence>
<reference evidence="1" key="1">
    <citation type="submission" date="2020-12" db="EMBL/GenBank/DDBJ databases">
        <title>Genomic characterization of non-nitrogen-fixing Frankia strains.</title>
        <authorList>
            <person name="Carlos-Shanley C."/>
            <person name="Guerra T."/>
            <person name="Hahn D."/>
        </authorList>
    </citation>
    <scope>NUCLEOTIDE SEQUENCE</scope>
    <source>
        <strain evidence="1">CN6</strain>
    </source>
</reference>